<feature type="transmembrane region" description="Helical" evidence="7">
    <location>
        <begin position="366"/>
        <end position="384"/>
    </location>
</feature>
<organism evidence="9 10">
    <name type="scientific">Streptomyces griseofuscus</name>
    <dbReference type="NCBI Taxonomy" id="146922"/>
    <lineage>
        <taxon>Bacteria</taxon>
        <taxon>Bacillati</taxon>
        <taxon>Actinomycetota</taxon>
        <taxon>Actinomycetes</taxon>
        <taxon>Kitasatosporales</taxon>
        <taxon>Streptomycetaceae</taxon>
        <taxon>Streptomyces</taxon>
    </lineage>
</organism>
<evidence type="ECO:0000256" key="7">
    <source>
        <dbReference type="SAM" id="Phobius"/>
    </source>
</evidence>
<feature type="region of interest" description="Disordered" evidence="6">
    <location>
        <begin position="179"/>
        <end position="202"/>
    </location>
</feature>
<accession>A0A426SD67</accession>
<dbReference type="Proteomes" id="UP000276379">
    <property type="component" value="Unassembled WGS sequence"/>
</dbReference>
<evidence type="ECO:0000313" key="10">
    <source>
        <dbReference type="Proteomes" id="UP000276379"/>
    </source>
</evidence>
<feature type="transmembrane region" description="Helical" evidence="7">
    <location>
        <begin position="247"/>
        <end position="267"/>
    </location>
</feature>
<feature type="transmembrane region" description="Helical" evidence="7">
    <location>
        <begin position="212"/>
        <end position="235"/>
    </location>
</feature>
<dbReference type="EMBL" id="PDES01000002">
    <property type="protein sequence ID" value="RRQ88572.1"/>
    <property type="molecule type" value="Genomic_DNA"/>
</dbReference>
<feature type="transmembrane region" description="Helical" evidence="7">
    <location>
        <begin position="274"/>
        <end position="291"/>
    </location>
</feature>
<dbReference type="PROSITE" id="PS00216">
    <property type="entry name" value="SUGAR_TRANSPORT_1"/>
    <property type="match status" value="1"/>
</dbReference>
<reference evidence="9 10" key="1">
    <citation type="submission" date="2017-10" db="EMBL/GenBank/DDBJ databases">
        <title>Draft genome of actinobacteria isolated from guarana (Paullinia cupana (Mart.) Ducke.</title>
        <authorList>
            <person name="Siqueira K.A."/>
            <person name="Liotti R.G."/>
            <person name="Mendes T.A."/>
            <person name="Soares M.A."/>
        </authorList>
    </citation>
    <scope>NUCLEOTIDE SEQUENCE [LARGE SCALE GENOMIC DNA]</scope>
    <source>
        <strain evidence="9 10">199</strain>
    </source>
</reference>
<feature type="transmembrane region" description="Helical" evidence="7">
    <location>
        <begin position="31"/>
        <end position="53"/>
    </location>
</feature>
<keyword evidence="4 7" id="KW-1133">Transmembrane helix</keyword>
<evidence type="ECO:0000256" key="5">
    <source>
        <dbReference type="ARBA" id="ARBA00023136"/>
    </source>
</evidence>
<dbReference type="PROSITE" id="PS50850">
    <property type="entry name" value="MFS"/>
    <property type="match status" value="1"/>
</dbReference>
<evidence type="ECO:0000256" key="6">
    <source>
        <dbReference type="SAM" id="MobiDB-lite"/>
    </source>
</evidence>
<evidence type="ECO:0000313" key="9">
    <source>
        <dbReference type="EMBL" id="RRQ88572.1"/>
    </source>
</evidence>
<dbReference type="InterPro" id="IPR050189">
    <property type="entry name" value="MFS_Efflux_Transporters"/>
</dbReference>
<dbReference type="GO" id="GO:0005886">
    <property type="term" value="C:plasma membrane"/>
    <property type="evidence" value="ECO:0007669"/>
    <property type="project" value="UniProtKB-SubCell"/>
</dbReference>
<dbReference type="Pfam" id="PF07690">
    <property type="entry name" value="MFS_1"/>
    <property type="match status" value="1"/>
</dbReference>
<keyword evidence="5 7" id="KW-0472">Membrane</keyword>
<dbReference type="InterPro" id="IPR020846">
    <property type="entry name" value="MFS_dom"/>
</dbReference>
<dbReference type="PANTHER" id="PTHR43124:SF3">
    <property type="entry name" value="CHLORAMPHENICOL EFFLUX PUMP RV0191"/>
    <property type="match status" value="1"/>
</dbReference>
<evidence type="ECO:0000256" key="3">
    <source>
        <dbReference type="ARBA" id="ARBA00022692"/>
    </source>
</evidence>
<protein>
    <recommendedName>
        <fullName evidence="8">Major facilitator superfamily (MFS) profile domain-containing protein</fullName>
    </recommendedName>
</protein>
<dbReference type="Gene3D" id="1.20.1250.20">
    <property type="entry name" value="MFS general substrate transporter like domains"/>
    <property type="match status" value="1"/>
</dbReference>
<gene>
    <name evidence="9" type="ORF">CQW44_05295</name>
</gene>
<name>A0A426SD67_9ACTN</name>
<proteinExistence type="predicted"/>
<keyword evidence="2" id="KW-1003">Cell membrane</keyword>
<comment type="subcellular location">
    <subcellularLocation>
        <location evidence="1">Cell membrane</location>
        <topology evidence="1">Multi-pass membrane protein</topology>
    </subcellularLocation>
</comment>
<dbReference type="GO" id="GO:0022857">
    <property type="term" value="F:transmembrane transporter activity"/>
    <property type="evidence" value="ECO:0007669"/>
    <property type="project" value="InterPro"/>
</dbReference>
<feature type="transmembrane region" description="Helical" evidence="7">
    <location>
        <begin position="128"/>
        <end position="148"/>
    </location>
</feature>
<keyword evidence="3 7" id="KW-0812">Transmembrane</keyword>
<keyword evidence="10" id="KW-1185">Reference proteome</keyword>
<feature type="transmembrane region" description="Helical" evidence="7">
    <location>
        <begin position="297"/>
        <end position="318"/>
    </location>
</feature>
<dbReference type="InterPro" id="IPR005829">
    <property type="entry name" value="Sugar_transporter_CS"/>
</dbReference>
<dbReference type="CDD" id="cd17473">
    <property type="entry name" value="MFS_arabinose_efflux_permease_like"/>
    <property type="match status" value="1"/>
</dbReference>
<evidence type="ECO:0000259" key="8">
    <source>
        <dbReference type="PROSITE" id="PS50850"/>
    </source>
</evidence>
<dbReference type="AlphaFoldDB" id="A0A426SD67"/>
<dbReference type="SUPFAM" id="SSF103473">
    <property type="entry name" value="MFS general substrate transporter"/>
    <property type="match status" value="1"/>
</dbReference>
<evidence type="ECO:0000256" key="2">
    <source>
        <dbReference type="ARBA" id="ARBA00022475"/>
    </source>
</evidence>
<sequence>MSASSITIIGTTAIAASLPEMEKRFAHTPHAGYLVGLSLTLPALAAGVCAPVMGAIVDRFGRKRLFVIALSLYGIAGCAGFVLEDLYMIMVSRFVLGVAVSGVATCATVLIADHAKRGHLGRLMGRQSLFMALGNIMFVFAGGLLALNGWHWPFLLYAVGLALIPGVVLLFGDQGPAQPDGAPAPPARVEPAAARDGASSPAGPARLRTMAWVYFLLFLNMVIYFMVPVHLPFYLKELTDDGSAQAGAMLSLVGLCWALASPLYGWLENRLSHAQIVVLTFGGSAAANVLLGAADGYILAIPALALLGASLGLSITNLNTWLFTLAPVGAKGRVVGTRVFFTFIGQFFSPVLTGPLTATFGFGPSYVAAGCLLAAVVVGTQIGLTAKALRATGGTDSAQTQERGGRVGAA</sequence>
<feature type="transmembrane region" description="Helical" evidence="7">
    <location>
        <begin position="154"/>
        <end position="172"/>
    </location>
</feature>
<evidence type="ECO:0000256" key="1">
    <source>
        <dbReference type="ARBA" id="ARBA00004651"/>
    </source>
</evidence>
<comment type="caution">
    <text evidence="9">The sequence shown here is derived from an EMBL/GenBank/DDBJ whole genome shotgun (WGS) entry which is preliminary data.</text>
</comment>
<evidence type="ECO:0000256" key="4">
    <source>
        <dbReference type="ARBA" id="ARBA00022989"/>
    </source>
</evidence>
<dbReference type="PANTHER" id="PTHR43124">
    <property type="entry name" value="PURINE EFFLUX PUMP PBUE"/>
    <property type="match status" value="1"/>
</dbReference>
<feature type="transmembrane region" description="Helical" evidence="7">
    <location>
        <begin position="65"/>
        <end position="83"/>
    </location>
</feature>
<feature type="transmembrane region" description="Helical" evidence="7">
    <location>
        <begin position="89"/>
        <end position="112"/>
    </location>
</feature>
<feature type="transmembrane region" description="Helical" evidence="7">
    <location>
        <begin position="339"/>
        <end position="360"/>
    </location>
</feature>
<dbReference type="InterPro" id="IPR011701">
    <property type="entry name" value="MFS"/>
</dbReference>
<dbReference type="InterPro" id="IPR036259">
    <property type="entry name" value="MFS_trans_sf"/>
</dbReference>
<feature type="domain" description="Major facilitator superfamily (MFS) profile" evidence="8">
    <location>
        <begin position="1"/>
        <end position="387"/>
    </location>
</feature>